<dbReference type="GO" id="GO:0046872">
    <property type="term" value="F:metal ion binding"/>
    <property type="evidence" value="ECO:0007669"/>
    <property type="project" value="UniProtKB-KW"/>
</dbReference>
<sequence length="151" mass="16246">MDARAEECCEKGDTTPPLELIEKTPIGGLHNPYNDEIDAVAETGHKIYLSYSCNGCHGGGGGGGMCPPLTNDTWVYGADDDTVFRLIAEGSDKLQEQGYTRVRKEIVTGPMPPFGNIAKTSDDLWKVIAFIRSKNPSSMKNVATPAQTPGQ</sequence>
<evidence type="ECO:0000313" key="6">
    <source>
        <dbReference type="EMBL" id="BAQ16822.1"/>
    </source>
</evidence>
<keyword evidence="2 4" id="KW-0479">Metal-binding</keyword>
<organism evidence="6 7">
    <name type="scientific">Methyloceanibacter caenitepidi</name>
    <dbReference type="NCBI Taxonomy" id="1384459"/>
    <lineage>
        <taxon>Bacteria</taxon>
        <taxon>Pseudomonadati</taxon>
        <taxon>Pseudomonadota</taxon>
        <taxon>Alphaproteobacteria</taxon>
        <taxon>Hyphomicrobiales</taxon>
        <taxon>Hyphomicrobiaceae</taxon>
        <taxon>Methyloceanibacter</taxon>
    </lineage>
</organism>
<dbReference type="AlphaFoldDB" id="A0A0A8K2T8"/>
<gene>
    <name evidence="6" type="ORF">GL4_1364</name>
</gene>
<dbReference type="EMBL" id="AP014648">
    <property type="protein sequence ID" value="BAQ16822.1"/>
    <property type="molecule type" value="Genomic_DNA"/>
</dbReference>
<name>A0A0A8K2T8_9HYPH</name>
<evidence type="ECO:0000313" key="7">
    <source>
        <dbReference type="Proteomes" id="UP000031643"/>
    </source>
</evidence>
<dbReference type="Pfam" id="PF13442">
    <property type="entry name" value="Cytochrome_CBB3"/>
    <property type="match status" value="1"/>
</dbReference>
<dbReference type="Proteomes" id="UP000031643">
    <property type="component" value="Chromosome"/>
</dbReference>
<keyword evidence="7" id="KW-1185">Reference proteome</keyword>
<evidence type="ECO:0000256" key="3">
    <source>
        <dbReference type="ARBA" id="ARBA00023004"/>
    </source>
</evidence>
<dbReference type="GO" id="GO:0020037">
    <property type="term" value="F:heme binding"/>
    <property type="evidence" value="ECO:0007669"/>
    <property type="project" value="InterPro"/>
</dbReference>
<proteinExistence type="predicted"/>
<evidence type="ECO:0000256" key="1">
    <source>
        <dbReference type="ARBA" id="ARBA00022617"/>
    </source>
</evidence>
<dbReference type="InterPro" id="IPR036909">
    <property type="entry name" value="Cyt_c-like_dom_sf"/>
</dbReference>
<feature type="domain" description="Cytochrome c" evidence="5">
    <location>
        <begin position="39"/>
        <end position="135"/>
    </location>
</feature>
<dbReference type="KEGG" id="mcg:GL4_1364"/>
<dbReference type="HOGENOM" id="CLU_1729237_0_0_5"/>
<dbReference type="STRING" id="1384459.GL4_1364"/>
<dbReference type="SUPFAM" id="SSF46626">
    <property type="entry name" value="Cytochrome c"/>
    <property type="match status" value="1"/>
</dbReference>
<reference evidence="6 7" key="1">
    <citation type="submission" date="2014-09" db="EMBL/GenBank/DDBJ databases">
        <title>Genome sequencing of Methyloceanibacter caenitepidi Gela4.</title>
        <authorList>
            <person name="Takeuchi M."/>
            <person name="Susumu S."/>
            <person name="Kamagata Y."/>
            <person name="Oshima K."/>
            <person name="Hattori M."/>
            <person name="Iwasaki W."/>
        </authorList>
    </citation>
    <scope>NUCLEOTIDE SEQUENCE [LARGE SCALE GENOMIC DNA]</scope>
    <source>
        <strain evidence="6 7">Gela4</strain>
    </source>
</reference>
<evidence type="ECO:0000259" key="5">
    <source>
        <dbReference type="PROSITE" id="PS51007"/>
    </source>
</evidence>
<dbReference type="Gene3D" id="1.10.760.10">
    <property type="entry name" value="Cytochrome c-like domain"/>
    <property type="match status" value="1"/>
</dbReference>
<keyword evidence="1 4" id="KW-0349">Heme</keyword>
<protein>
    <recommendedName>
        <fullName evidence="5">Cytochrome c domain-containing protein</fullName>
    </recommendedName>
</protein>
<dbReference type="GO" id="GO:0009055">
    <property type="term" value="F:electron transfer activity"/>
    <property type="evidence" value="ECO:0007669"/>
    <property type="project" value="InterPro"/>
</dbReference>
<accession>A0A0A8K2T8</accession>
<dbReference type="InterPro" id="IPR009056">
    <property type="entry name" value="Cyt_c-like_dom"/>
</dbReference>
<evidence type="ECO:0000256" key="2">
    <source>
        <dbReference type="ARBA" id="ARBA00022723"/>
    </source>
</evidence>
<dbReference type="PROSITE" id="PS51007">
    <property type="entry name" value="CYTC"/>
    <property type="match status" value="1"/>
</dbReference>
<keyword evidence="3 4" id="KW-0408">Iron</keyword>
<evidence type="ECO:0000256" key="4">
    <source>
        <dbReference type="PROSITE-ProRule" id="PRU00433"/>
    </source>
</evidence>